<dbReference type="NCBIfam" id="NF004469">
    <property type="entry name" value="PRK05800.1"/>
    <property type="match status" value="1"/>
</dbReference>
<organism evidence="17 18">
    <name type="scientific">Xanthobacter flavus</name>
    <dbReference type="NCBI Taxonomy" id="281"/>
    <lineage>
        <taxon>Bacteria</taxon>
        <taxon>Pseudomonadati</taxon>
        <taxon>Pseudomonadota</taxon>
        <taxon>Alphaproteobacteria</taxon>
        <taxon>Hyphomicrobiales</taxon>
        <taxon>Xanthobacteraceae</taxon>
        <taxon>Xanthobacter</taxon>
    </lineage>
</organism>
<evidence type="ECO:0000256" key="7">
    <source>
        <dbReference type="ARBA" id="ARBA00007490"/>
    </source>
</evidence>
<evidence type="ECO:0000256" key="15">
    <source>
        <dbReference type="PIRSR" id="PIRSR006135-1"/>
    </source>
</evidence>
<evidence type="ECO:0000256" key="9">
    <source>
        <dbReference type="ARBA" id="ARBA00022679"/>
    </source>
</evidence>
<evidence type="ECO:0000256" key="10">
    <source>
        <dbReference type="ARBA" id="ARBA00022741"/>
    </source>
</evidence>
<dbReference type="EC" id="2.7.1.156" evidence="14"/>
<evidence type="ECO:0000256" key="4">
    <source>
        <dbReference type="ARBA" id="ARBA00003889"/>
    </source>
</evidence>
<dbReference type="Gene3D" id="3.40.50.300">
    <property type="entry name" value="P-loop containing nucleotide triphosphate hydrolases"/>
    <property type="match status" value="1"/>
</dbReference>
<dbReference type="EC" id="2.7.7.62" evidence="14"/>
<dbReference type="SUPFAM" id="SSF52540">
    <property type="entry name" value="P-loop containing nucleoside triphosphate hydrolases"/>
    <property type="match status" value="1"/>
</dbReference>
<dbReference type="PANTHER" id="PTHR34848">
    <property type="match status" value="1"/>
</dbReference>
<comment type="pathway">
    <text evidence="5 14">Cofactor biosynthesis; adenosylcobalamin biosynthesis; adenosylcobalamin from cob(II)yrinate a,c-diamide: step 6/7.</text>
</comment>
<dbReference type="Proteomes" id="UP001144397">
    <property type="component" value="Unassembled WGS sequence"/>
</dbReference>
<keyword evidence="13 14" id="KW-0342">GTP-binding</keyword>
<comment type="catalytic activity">
    <reaction evidence="2 14">
        <text>adenosylcob(III)inamide phosphate + GTP + H(+) = adenosylcob(III)inamide-GDP + diphosphate</text>
        <dbReference type="Rhea" id="RHEA:22712"/>
        <dbReference type="ChEBI" id="CHEBI:15378"/>
        <dbReference type="ChEBI" id="CHEBI:33019"/>
        <dbReference type="ChEBI" id="CHEBI:37565"/>
        <dbReference type="ChEBI" id="CHEBI:58502"/>
        <dbReference type="ChEBI" id="CHEBI:60487"/>
        <dbReference type="EC" id="2.7.7.62"/>
    </reaction>
</comment>
<sequence length="206" mass="21752">MPVRPCEPRLTPMPKRAGYGARLMAEAASAPELVLVLGGARSGKSRFAEGETVRHPGPWTYVATAQLGYGGQPDPEMEARVALHRGRRGGGWETVEAPVDLAAALGALPPDRPVLVDCLTLWLTNHLLADHDLEAEAAALEAALVARPGPTICVANEVGFGIVPDNALARRFRDAAGLLNQRLAARARKVVLVVAGLPLTVKDVTP</sequence>
<dbReference type="InterPro" id="IPR027417">
    <property type="entry name" value="P-loop_NTPase"/>
</dbReference>
<evidence type="ECO:0000313" key="17">
    <source>
        <dbReference type="EMBL" id="GLI23542.1"/>
    </source>
</evidence>
<evidence type="ECO:0000256" key="1">
    <source>
        <dbReference type="ARBA" id="ARBA00000312"/>
    </source>
</evidence>
<dbReference type="Pfam" id="PF02283">
    <property type="entry name" value="CobU"/>
    <property type="match status" value="1"/>
</dbReference>
<evidence type="ECO:0000313" key="18">
    <source>
        <dbReference type="Proteomes" id="UP001144397"/>
    </source>
</evidence>
<dbReference type="AlphaFoldDB" id="A0A9W6CQP7"/>
<keyword evidence="12 14" id="KW-0067">ATP-binding</keyword>
<evidence type="ECO:0000256" key="5">
    <source>
        <dbReference type="ARBA" id="ARBA00004692"/>
    </source>
</evidence>
<evidence type="ECO:0000256" key="16">
    <source>
        <dbReference type="PIRSR" id="PIRSR006135-2"/>
    </source>
</evidence>
<dbReference type="GO" id="GO:0043752">
    <property type="term" value="F:adenosylcobinamide kinase activity"/>
    <property type="evidence" value="ECO:0007669"/>
    <property type="project" value="UniProtKB-EC"/>
</dbReference>
<keyword evidence="8 14" id="KW-0169">Cobalamin biosynthesis</keyword>
<dbReference type="InterPro" id="IPR003203">
    <property type="entry name" value="CobU/CobP"/>
</dbReference>
<feature type="binding site" evidence="16">
    <location>
        <begin position="38"/>
        <end position="45"/>
    </location>
    <ligand>
        <name>GTP</name>
        <dbReference type="ChEBI" id="CHEBI:37565"/>
    </ligand>
</feature>
<comment type="pathway">
    <text evidence="6 14">Cofactor biosynthesis; adenosylcobalamin biosynthesis; adenosylcobalamin from cob(II)yrinate a,c-diamide: step 5/7.</text>
</comment>
<dbReference type="CDD" id="cd00544">
    <property type="entry name" value="CobU"/>
    <property type="match status" value="1"/>
</dbReference>
<comment type="caution">
    <text evidence="17">The sequence shown here is derived from an EMBL/GenBank/DDBJ whole genome shotgun (WGS) entry which is preliminary data.</text>
</comment>
<evidence type="ECO:0000256" key="3">
    <source>
        <dbReference type="ARBA" id="ARBA00001522"/>
    </source>
</evidence>
<feature type="binding site" evidence="16">
    <location>
        <begin position="85"/>
        <end position="88"/>
    </location>
    <ligand>
        <name>GTP</name>
        <dbReference type="ChEBI" id="CHEBI:37565"/>
    </ligand>
</feature>
<keyword evidence="9 14" id="KW-0808">Transferase</keyword>
<dbReference type="PANTHER" id="PTHR34848:SF1">
    <property type="entry name" value="BIFUNCTIONAL ADENOSYLCOBALAMIN BIOSYNTHESIS PROTEIN COBU"/>
    <property type="match status" value="1"/>
</dbReference>
<dbReference type="EMBL" id="BSDO01000004">
    <property type="protein sequence ID" value="GLI23542.1"/>
    <property type="molecule type" value="Genomic_DNA"/>
</dbReference>
<protein>
    <recommendedName>
        <fullName evidence="14">Bifunctional adenosylcobalamin biosynthesis protein</fullName>
        <ecNumber evidence="14">2.7.1.156</ecNumber>
        <ecNumber evidence="14">2.7.7.62</ecNumber>
    </recommendedName>
</protein>
<accession>A0A9W6CQP7</accession>
<comment type="catalytic activity">
    <reaction evidence="3">
        <text>adenosylcob(III)inamide + GTP = adenosylcob(III)inamide phosphate + GDP + H(+)</text>
        <dbReference type="Rhea" id="RHEA:15765"/>
        <dbReference type="ChEBI" id="CHEBI:2480"/>
        <dbReference type="ChEBI" id="CHEBI:15378"/>
        <dbReference type="ChEBI" id="CHEBI:37565"/>
        <dbReference type="ChEBI" id="CHEBI:58189"/>
        <dbReference type="ChEBI" id="CHEBI:58502"/>
        <dbReference type="EC" id="2.7.1.156"/>
    </reaction>
</comment>
<dbReference type="GO" id="GO:0009236">
    <property type="term" value="P:cobalamin biosynthetic process"/>
    <property type="evidence" value="ECO:0007669"/>
    <property type="project" value="UniProtKB-UniRule"/>
</dbReference>
<dbReference type="GO" id="GO:0005525">
    <property type="term" value="F:GTP binding"/>
    <property type="evidence" value="ECO:0007669"/>
    <property type="project" value="UniProtKB-UniRule"/>
</dbReference>
<evidence type="ECO:0000256" key="13">
    <source>
        <dbReference type="ARBA" id="ARBA00023134"/>
    </source>
</evidence>
<dbReference type="PIRSF" id="PIRSF006135">
    <property type="entry name" value="CobU"/>
    <property type="match status" value="1"/>
</dbReference>
<comment type="function">
    <text evidence="4 14">Catalyzes ATP-dependent phosphorylation of adenosylcobinamide and addition of GMP to adenosylcobinamide phosphate.</text>
</comment>
<reference evidence="17" key="1">
    <citation type="submission" date="2022-12" db="EMBL/GenBank/DDBJ databases">
        <title>Reference genome sequencing for broad-spectrum identification of bacterial and archaeal isolates by mass spectrometry.</title>
        <authorList>
            <person name="Sekiguchi Y."/>
            <person name="Tourlousse D.M."/>
        </authorList>
    </citation>
    <scope>NUCLEOTIDE SEQUENCE</scope>
    <source>
        <strain evidence="17">301</strain>
    </source>
</reference>
<dbReference type="GO" id="GO:0005524">
    <property type="term" value="F:ATP binding"/>
    <property type="evidence" value="ECO:0007669"/>
    <property type="project" value="UniProtKB-UniRule"/>
</dbReference>
<evidence type="ECO:0000256" key="11">
    <source>
        <dbReference type="ARBA" id="ARBA00022777"/>
    </source>
</evidence>
<evidence type="ECO:0000256" key="12">
    <source>
        <dbReference type="ARBA" id="ARBA00022840"/>
    </source>
</evidence>
<feature type="binding site" evidence="16">
    <location>
        <position position="117"/>
    </location>
    <ligand>
        <name>GTP</name>
        <dbReference type="ChEBI" id="CHEBI:37565"/>
    </ligand>
</feature>
<comment type="similarity">
    <text evidence="7 14">Belongs to the CobU/CobP family.</text>
</comment>
<proteinExistence type="inferred from homology"/>
<feature type="binding site" evidence="16">
    <location>
        <begin position="63"/>
        <end position="65"/>
    </location>
    <ligand>
        <name>GTP</name>
        <dbReference type="ChEBI" id="CHEBI:37565"/>
    </ligand>
</feature>
<feature type="active site" description="GMP-histidine intermediate" evidence="15">
    <location>
        <position position="84"/>
    </location>
</feature>
<evidence type="ECO:0000256" key="14">
    <source>
        <dbReference type="PIRNR" id="PIRNR006135"/>
    </source>
</evidence>
<keyword evidence="11 14" id="KW-0418">Kinase</keyword>
<comment type="catalytic activity">
    <reaction evidence="1 14">
        <text>adenosylcob(III)inamide + ATP = adenosylcob(III)inamide phosphate + ADP + H(+)</text>
        <dbReference type="Rhea" id="RHEA:15769"/>
        <dbReference type="ChEBI" id="CHEBI:2480"/>
        <dbReference type="ChEBI" id="CHEBI:15378"/>
        <dbReference type="ChEBI" id="CHEBI:30616"/>
        <dbReference type="ChEBI" id="CHEBI:58502"/>
        <dbReference type="ChEBI" id="CHEBI:456216"/>
        <dbReference type="EC" id="2.7.1.156"/>
    </reaction>
</comment>
<feature type="binding site" evidence="16">
    <location>
        <position position="96"/>
    </location>
    <ligand>
        <name>GTP</name>
        <dbReference type="ChEBI" id="CHEBI:37565"/>
    </ligand>
</feature>
<evidence type="ECO:0000256" key="8">
    <source>
        <dbReference type="ARBA" id="ARBA00022573"/>
    </source>
</evidence>
<gene>
    <name evidence="17" type="ORF">XFLAVUS301_32160</name>
</gene>
<keyword evidence="10 14" id="KW-0547">Nucleotide-binding</keyword>
<evidence type="ECO:0000256" key="6">
    <source>
        <dbReference type="ARBA" id="ARBA00005159"/>
    </source>
</evidence>
<dbReference type="GO" id="GO:0008820">
    <property type="term" value="F:cobinamide phosphate guanylyltransferase activity"/>
    <property type="evidence" value="ECO:0007669"/>
    <property type="project" value="UniProtKB-UniRule"/>
</dbReference>
<name>A0A9W6CQP7_XANFL</name>
<evidence type="ECO:0000256" key="2">
    <source>
        <dbReference type="ARBA" id="ARBA00000711"/>
    </source>
</evidence>